<dbReference type="OrthoDB" id="164654at2"/>
<sequence length="216" mass="23054">MKTILAYGDSLTFGANPQPNGPRHAYEDRWPTSLEASLGGKARVIAEGLGGRTTAWEDWQITGDRNGLRILPTLLASHEPLDMVVIMLGTNDLKPSICGSALEASFGIRRLVHCVRGHFAGQLLTIPQIVIVAPPHICDTDNEDMIGHFGGIEHAVAQSQTFAYHYARRASELGVAFFDASTVARPDPADGVHLDAANTKAIGVGLAPLVKSLLGL</sequence>
<reference evidence="1 2" key="1">
    <citation type="journal article" date="2015" name="Int. J. Syst. Evol. Microbiol.">
        <title>Youhaiella tibetensis gen. nov., sp. nov., isolated from subsurface sediment.</title>
        <authorList>
            <person name="Wang Y.X."/>
            <person name="Huang F.Q."/>
            <person name="Nogi Y."/>
            <person name="Pang S.J."/>
            <person name="Wang P.K."/>
            <person name="Lv J."/>
        </authorList>
    </citation>
    <scope>NUCLEOTIDE SEQUENCE [LARGE SCALE GENOMIC DNA]</scope>
    <source>
        <strain evidence="2">fig4</strain>
    </source>
</reference>
<dbReference type="InterPro" id="IPR013830">
    <property type="entry name" value="SGNH_hydro"/>
</dbReference>
<proteinExistence type="predicted"/>
<dbReference type="GO" id="GO:0016788">
    <property type="term" value="F:hydrolase activity, acting on ester bonds"/>
    <property type="evidence" value="ECO:0007669"/>
    <property type="project" value="UniProtKB-ARBA"/>
</dbReference>
<dbReference type="Gene3D" id="3.40.50.1110">
    <property type="entry name" value="SGNH hydrolase"/>
    <property type="match status" value="1"/>
</dbReference>
<dbReference type="Proteomes" id="UP000321062">
    <property type="component" value="Chromosome"/>
</dbReference>
<accession>A0A5B9DP17</accession>
<gene>
    <name evidence="1" type="ORF">FNA67_10845</name>
</gene>
<keyword evidence="2" id="KW-1185">Reference proteome</keyword>
<dbReference type="InterPro" id="IPR036514">
    <property type="entry name" value="SGNH_hydro_sf"/>
</dbReference>
<name>A0A5B9DP17_9HYPH</name>
<dbReference type="AlphaFoldDB" id="A0A5B9DP17"/>
<evidence type="ECO:0000313" key="2">
    <source>
        <dbReference type="Proteomes" id="UP000321062"/>
    </source>
</evidence>
<dbReference type="CDD" id="cd01839">
    <property type="entry name" value="SGNH_arylesterase_like"/>
    <property type="match status" value="1"/>
</dbReference>
<protein>
    <submittedName>
        <fullName evidence="1">Arylesterase</fullName>
    </submittedName>
</protein>
<dbReference type="EMBL" id="CP041690">
    <property type="protein sequence ID" value="QEE20635.1"/>
    <property type="molecule type" value="Genomic_DNA"/>
</dbReference>
<dbReference type="SUPFAM" id="SSF52266">
    <property type="entry name" value="SGNH hydrolase"/>
    <property type="match status" value="1"/>
</dbReference>
<dbReference type="KEGG" id="yti:FNA67_10845"/>
<dbReference type="Pfam" id="PF13472">
    <property type="entry name" value="Lipase_GDSL_2"/>
    <property type="match status" value="1"/>
</dbReference>
<dbReference type="RefSeq" id="WP_147656040.1">
    <property type="nucleotide sequence ID" value="NZ_BMFM01000001.1"/>
</dbReference>
<evidence type="ECO:0000313" key="1">
    <source>
        <dbReference type="EMBL" id="QEE20635.1"/>
    </source>
</evidence>
<organism evidence="1 2">
    <name type="scientific">Paradevosia tibetensis</name>
    <dbReference type="NCBI Taxonomy" id="1447062"/>
    <lineage>
        <taxon>Bacteria</taxon>
        <taxon>Pseudomonadati</taxon>
        <taxon>Pseudomonadota</taxon>
        <taxon>Alphaproteobacteria</taxon>
        <taxon>Hyphomicrobiales</taxon>
        <taxon>Devosiaceae</taxon>
        <taxon>Paradevosia</taxon>
    </lineage>
</organism>